<feature type="active site" description="Proton donor/acceptor" evidence="12">
    <location>
        <position position="136"/>
    </location>
</feature>
<comment type="subcellular location">
    <subcellularLocation>
        <location evidence="12">Cytoplasm</location>
    </subcellularLocation>
</comment>
<feature type="active site" description="Schiff-base intermediate with substrate" evidence="12">
    <location>
        <position position="165"/>
    </location>
</feature>
<feature type="site" description="Part of a proton relay during catalysis" evidence="12">
    <location>
        <position position="45"/>
    </location>
</feature>
<dbReference type="PANTHER" id="PTHR12128">
    <property type="entry name" value="DIHYDRODIPICOLINATE SYNTHASE"/>
    <property type="match status" value="1"/>
</dbReference>
<keyword evidence="5 12" id="KW-0963">Cytoplasm</keyword>
<dbReference type="InterPro" id="IPR002220">
    <property type="entry name" value="DapA-like"/>
</dbReference>
<evidence type="ECO:0000256" key="9">
    <source>
        <dbReference type="ARBA" id="ARBA00023239"/>
    </source>
</evidence>
<dbReference type="GO" id="GO:0008840">
    <property type="term" value="F:4-hydroxy-tetrahydrodipicolinate synthase activity"/>
    <property type="evidence" value="ECO:0007669"/>
    <property type="project" value="UniProtKB-EC"/>
</dbReference>
<evidence type="ECO:0000256" key="4">
    <source>
        <dbReference type="ARBA" id="ARBA00012086"/>
    </source>
</evidence>
<feature type="site" description="Part of a proton relay during catalysis" evidence="12">
    <location>
        <position position="109"/>
    </location>
</feature>
<comment type="similarity">
    <text evidence="3 12 13">Belongs to the DapA family.</text>
</comment>
<sequence length="308" mass="33432">MQTTGCGTALITPFRSDGSVDDRALVALVNWQIDSGIDFLVACGSTGEAATLDEGEWLSVVTTVVEAAAGRVPVWAGCTHNSTRELVRLAEKLSRVRGLDAVLSANPYYNKPTQEGQYLHFRALAETVHPLPVVLYNVPGRTGTNLEPETVVRLAGDLENVTAVKESSGKIPQIATLAHWAPRNFKVFCGDDNLALGAIGVGADGLISVASNEAPAEVGRMVRSALRNDWALAREIERKYMRLFDANFWESNPGPVKTVLSLMGRCDATVRLPLVKPDRAVRQRLERLAGELGLLREAPLPEGDMRMF</sequence>
<feature type="binding site" evidence="12">
    <location>
        <position position="207"/>
    </location>
    <ligand>
        <name>pyruvate</name>
        <dbReference type="ChEBI" id="CHEBI:15361"/>
    </ligand>
</feature>
<comment type="pathway">
    <text evidence="2 12">Amino-acid biosynthesis; L-lysine biosynthesis via DAP pathway; (S)-tetrahydrodipicolinate from L-aspartate: step 3/4.</text>
</comment>
<dbReference type="Pfam" id="PF00701">
    <property type="entry name" value="DHDPS"/>
    <property type="match status" value="1"/>
</dbReference>
<dbReference type="SMART" id="SM01130">
    <property type="entry name" value="DHDPS"/>
    <property type="match status" value="1"/>
</dbReference>
<keyword evidence="10 12" id="KW-0704">Schiff base</keyword>
<evidence type="ECO:0000256" key="11">
    <source>
        <dbReference type="ARBA" id="ARBA00047836"/>
    </source>
</evidence>
<evidence type="ECO:0000256" key="2">
    <source>
        <dbReference type="ARBA" id="ARBA00005120"/>
    </source>
</evidence>
<dbReference type="PANTHER" id="PTHR12128:SF66">
    <property type="entry name" value="4-HYDROXY-2-OXOGLUTARATE ALDOLASE, MITOCHONDRIAL"/>
    <property type="match status" value="1"/>
</dbReference>
<comment type="caution">
    <text evidence="14">The sequence shown here is derived from an EMBL/GenBank/DDBJ whole genome shotgun (WGS) entry which is preliminary data.</text>
</comment>
<gene>
    <name evidence="12 14" type="primary">dapA</name>
    <name evidence="14" type="ORF">ACFPT7_04975</name>
</gene>
<keyword evidence="8 12" id="KW-0457">Lysine biosynthesis</keyword>
<evidence type="ECO:0000256" key="8">
    <source>
        <dbReference type="ARBA" id="ARBA00023154"/>
    </source>
</evidence>
<organism evidence="14 15">
    <name type="scientific">Acidicapsa dinghuensis</name>
    <dbReference type="NCBI Taxonomy" id="2218256"/>
    <lineage>
        <taxon>Bacteria</taxon>
        <taxon>Pseudomonadati</taxon>
        <taxon>Acidobacteriota</taxon>
        <taxon>Terriglobia</taxon>
        <taxon>Terriglobales</taxon>
        <taxon>Acidobacteriaceae</taxon>
        <taxon>Acidicapsa</taxon>
    </lineage>
</organism>
<dbReference type="Proteomes" id="UP001596091">
    <property type="component" value="Unassembled WGS sequence"/>
</dbReference>
<comment type="subunit">
    <text evidence="12">Homotetramer; dimer of dimers.</text>
</comment>
<evidence type="ECO:0000256" key="13">
    <source>
        <dbReference type="PIRNR" id="PIRNR001365"/>
    </source>
</evidence>
<evidence type="ECO:0000256" key="10">
    <source>
        <dbReference type="ARBA" id="ARBA00023270"/>
    </source>
</evidence>
<dbReference type="NCBIfam" id="TIGR00674">
    <property type="entry name" value="dapA"/>
    <property type="match status" value="1"/>
</dbReference>
<keyword evidence="9 12" id="KW-0456">Lyase</keyword>
<protein>
    <recommendedName>
        <fullName evidence="4 12">4-hydroxy-tetrahydrodipicolinate synthase</fullName>
        <shortName evidence="12">HTPA synthase</shortName>
        <ecNumber evidence="4 12">4.3.3.7</ecNumber>
    </recommendedName>
</protein>
<keyword evidence="7 12" id="KW-0220">Diaminopimelate biosynthesis</keyword>
<evidence type="ECO:0000256" key="12">
    <source>
        <dbReference type="HAMAP-Rule" id="MF_00418"/>
    </source>
</evidence>
<evidence type="ECO:0000256" key="6">
    <source>
        <dbReference type="ARBA" id="ARBA00022605"/>
    </source>
</evidence>
<dbReference type="EC" id="4.3.3.7" evidence="4 12"/>
<comment type="function">
    <text evidence="1 12">Catalyzes the condensation of (S)-aspartate-beta-semialdehyde [(S)-ASA] and pyruvate to 4-hydroxy-tetrahydrodipicolinate (HTPA).</text>
</comment>
<keyword evidence="6 12" id="KW-0028">Amino-acid biosynthesis</keyword>
<comment type="caution">
    <text evidence="12">Was originally thought to be a dihydrodipicolinate synthase (DHDPS), catalyzing the condensation of (S)-aspartate-beta-semialdehyde [(S)-ASA] and pyruvate to dihydrodipicolinate (DHDP). However, it was shown in E.coli that the product of the enzymatic reaction is not dihydrodipicolinate but in fact (4S)-4-hydroxy-2,3,4,5-tetrahydro-(2S)-dipicolinic acid (HTPA), and that the consecutive dehydration reaction leading to DHDP is not spontaneous but catalyzed by DapB.</text>
</comment>
<dbReference type="SUPFAM" id="SSF51569">
    <property type="entry name" value="Aldolase"/>
    <property type="match status" value="1"/>
</dbReference>
<dbReference type="EMBL" id="JBHSPH010000002">
    <property type="protein sequence ID" value="MFC5861635.1"/>
    <property type="molecule type" value="Genomic_DNA"/>
</dbReference>
<reference evidence="15" key="1">
    <citation type="journal article" date="2019" name="Int. J. Syst. Evol. Microbiol.">
        <title>The Global Catalogue of Microorganisms (GCM) 10K type strain sequencing project: providing services to taxonomists for standard genome sequencing and annotation.</title>
        <authorList>
            <consortium name="The Broad Institute Genomics Platform"/>
            <consortium name="The Broad Institute Genome Sequencing Center for Infectious Disease"/>
            <person name="Wu L."/>
            <person name="Ma J."/>
        </authorList>
    </citation>
    <scope>NUCLEOTIDE SEQUENCE [LARGE SCALE GENOMIC DNA]</scope>
    <source>
        <strain evidence="15">JCM 4087</strain>
    </source>
</reference>
<comment type="catalytic activity">
    <reaction evidence="11 12">
        <text>L-aspartate 4-semialdehyde + pyruvate = (2S,4S)-4-hydroxy-2,3,4,5-tetrahydrodipicolinate + H2O + H(+)</text>
        <dbReference type="Rhea" id="RHEA:34171"/>
        <dbReference type="ChEBI" id="CHEBI:15361"/>
        <dbReference type="ChEBI" id="CHEBI:15377"/>
        <dbReference type="ChEBI" id="CHEBI:15378"/>
        <dbReference type="ChEBI" id="CHEBI:67139"/>
        <dbReference type="ChEBI" id="CHEBI:537519"/>
        <dbReference type="EC" id="4.3.3.7"/>
    </reaction>
</comment>
<dbReference type="PRINTS" id="PR00146">
    <property type="entry name" value="DHPICSNTHASE"/>
</dbReference>
<dbReference type="HAMAP" id="MF_00418">
    <property type="entry name" value="DapA"/>
    <property type="match status" value="1"/>
</dbReference>
<dbReference type="InterPro" id="IPR013785">
    <property type="entry name" value="Aldolase_TIM"/>
</dbReference>
<dbReference type="PROSITE" id="PS00666">
    <property type="entry name" value="DHDPS_2"/>
    <property type="match status" value="1"/>
</dbReference>
<dbReference type="InterPro" id="IPR020625">
    <property type="entry name" value="Schiff_base-form_aldolases_AS"/>
</dbReference>
<evidence type="ECO:0000313" key="14">
    <source>
        <dbReference type="EMBL" id="MFC5861635.1"/>
    </source>
</evidence>
<dbReference type="PIRSF" id="PIRSF001365">
    <property type="entry name" value="DHDPS"/>
    <property type="match status" value="1"/>
</dbReference>
<dbReference type="RefSeq" id="WP_263337071.1">
    <property type="nucleotide sequence ID" value="NZ_JAGSYH010000004.1"/>
</dbReference>
<accession>A0ABW1EC77</accession>
<name>A0ABW1EC77_9BACT</name>
<evidence type="ECO:0000313" key="15">
    <source>
        <dbReference type="Proteomes" id="UP001596091"/>
    </source>
</evidence>
<evidence type="ECO:0000256" key="7">
    <source>
        <dbReference type="ARBA" id="ARBA00022915"/>
    </source>
</evidence>
<keyword evidence="15" id="KW-1185">Reference proteome</keyword>
<dbReference type="InterPro" id="IPR005263">
    <property type="entry name" value="DapA"/>
</dbReference>
<evidence type="ECO:0000256" key="5">
    <source>
        <dbReference type="ARBA" id="ARBA00022490"/>
    </source>
</evidence>
<feature type="binding site" evidence="12">
    <location>
        <position position="46"/>
    </location>
    <ligand>
        <name>pyruvate</name>
        <dbReference type="ChEBI" id="CHEBI:15361"/>
    </ligand>
</feature>
<dbReference type="Gene3D" id="3.20.20.70">
    <property type="entry name" value="Aldolase class I"/>
    <property type="match status" value="1"/>
</dbReference>
<proteinExistence type="inferred from homology"/>
<evidence type="ECO:0000256" key="1">
    <source>
        <dbReference type="ARBA" id="ARBA00003294"/>
    </source>
</evidence>
<evidence type="ECO:0000256" key="3">
    <source>
        <dbReference type="ARBA" id="ARBA00007592"/>
    </source>
</evidence>
<dbReference type="CDD" id="cd00950">
    <property type="entry name" value="DHDPS"/>
    <property type="match status" value="1"/>
</dbReference>